<evidence type="ECO:0000313" key="4">
    <source>
        <dbReference type="Proteomes" id="UP000244240"/>
    </source>
</evidence>
<name>A0A2T6C878_9BACL</name>
<gene>
    <name evidence="3" type="ORF">C8P63_10210</name>
</gene>
<comment type="caution">
    <text evidence="3">The sequence shown here is derived from an EMBL/GenBank/DDBJ whole genome shotgun (WGS) entry which is preliminary data.</text>
</comment>
<dbReference type="Gene3D" id="2.60.40.420">
    <property type="entry name" value="Cupredoxins - blue copper proteins"/>
    <property type="match status" value="1"/>
</dbReference>
<keyword evidence="1" id="KW-0472">Membrane</keyword>
<reference evidence="3 4" key="1">
    <citation type="submission" date="2018-04" db="EMBL/GenBank/DDBJ databases">
        <title>Genomic Encyclopedia of Archaeal and Bacterial Type Strains, Phase II (KMG-II): from individual species to whole genera.</title>
        <authorList>
            <person name="Goeker M."/>
        </authorList>
    </citation>
    <scope>NUCLEOTIDE SEQUENCE [LARGE SCALE GENOMIC DNA]</scope>
    <source>
        <strain evidence="3 4">DSM 45787</strain>
    </source>
</reference>
<proteinExistence type="predicted"/>
<evidence type="ECO:0000259" key="2">
    <source>
        <dbReference type="Pfam" id="PF13473"/>
    </source>
</evidence>
<dbReference type="InterPro" id="IPR028096">
    <property type="entry name" value="EfeO_Cupredoxin"/>
</dbReference>
<dbReference type="SUPFAM" id="SSF49503">
    <property type="entry name" value="Cupredoxins"/>
    <property type="match status" value="1"/>
</dbReference>
<dbReference type="CDD" id="cd00920">
    <property type="entry name" value="Cupredoxin"/>
    <property type="match status" value="1"/>
</dbReference>
<keyword evidence="1" id="KW-0812">Transmembrane</keyword>
<dbReference type="Proteomes" id="UP000244240">
    <property type="component" value="Unassembled WGS sequence"/>
</dbReference>
<keyword evidence="1" id="KW-1133">Transmembrane helix</keyword>
<feature type="transmembrane region" description="Helical" evidence="1">
    <location>
        <begin position="7"/>
        <end position="30"/>
    </location>
</feature>
<dbReference type="RefSeq" id="WP_170109433.1">
    <property type="nucleotide sequence ID" value="NZ_QBKR01000002.1"/>
</dbReference>
<dbReference type="Pfam" id="PF13473">
    <property type="entry name" value="Cupredoxin_1"/>
    <property type="match status" value="1"/>
</dbReference>
<keyword evidence="4" id="KW-1185">Reference proteome</keyword>
<dbReference type="AlphaFoldDB" id="A0A2T6C878"/>
<dbReference type="EMBL" id="QBKR01000002">
    <property type="protein sequence ID" value="PTX64517.1"/>
    <property type="molecule type" value="Genomic_DNA"/>
</dbReference>
<organism evidence="3 4">
    <name type="scientific">Melghirimyces profundicolus</name>
    <dbReference type="NCBI Taxonomy" id="1242148"/>
    <lineage>
        <taxon>Bacteria</taxon>
        <taxon>Bacillati</taxon>
        <taxon>Bacillota</taxon>
        <taxon>Bacilli</taxon>
        <taxon>Bacillales</taxon>
        <taxon>Thermoactinomycetaceae</taxon>
        <taxon>Melghirimyces</taxon>
    </lineage>
</organism>
<protein>
    <submittedName>
        <fullName evidence="3">Cupredoxin-like domain-containing protein</fullName>
    </submittedName>
</protein>
<accession>A0A2T6C878</accession>
<dbReference type="InterPro" id="IPR008972">
    <property type="entry name" value="Cupredoxin"/>
</dbReference>
<evidence type="ECO:0000313" key="3">
    <source>
        <dbReference type="EMBL" id="PTX64517.1"/>
    </source>
</evidence>
<feature type="domain" description="EfeO-type cupredoxin-like" evidence="2">
    <location>
        <begin position="74"/>
        <end position="139"/>
    </location>
</feature>
<evidence type="ECO:0000256" key="1">
    <source>
        <dbReference type="SAM" id="Phobius"/>
    </source>
</evidence>
<sequence length="157" mass="17750">MTTSRQWLYLSLAFAFVLIATTALLPIPWFGGKTVIEEVEEVSSRETPAEKTFHLITTEYQTNHNGQKKEVYRWDPGSLVVREGDEVNLVIHGFHGNVHHFSLKEFGIQGSVRKGEKTEVSFTADRPGTHELVCHNHSSAEKEGPMVAYITVLENKR</sequence>